<dbReference type="RefSeq" id="WP_179028282.1">
    <property type="nucleotide sequence ID" value="NZ_JABUHS010000100.1"/>
</dbReference>
<gene>
    <name evidence="5" type="ORF">HT123_12850</name>
</gene>
<dbReference type="GO" id="GO:0004519">
    <property type="term" value="F:endonuclease activity"/>
    <property type="evidence" value="ECO:0007669"/>
    <property type="project" value="UniProtKB-KW"/>
</dbReference>
<evidence type="ECO:0000313" key="6">
    <source>
        <dbReference type="Proteomes" id="UP000543908"/>
    </source>
</evidence>
<keyword evidence="5" id="KW-0378">Hydrolase</keyword>
<comment type="similarity">
    <text evidence="1">Belongs to the type-I restriction system S methylase family.</text>
</comment>
<dbReference type="PANTHER" id="PTHR30408:SF12">
    <property type="entry name" value="TYPE I RESTRICTION ENZYME MJAVIII SPECIFICITY SUBUNIT"/>
    <property type="match status" value="1"/>
</dbReference>
<keyword evidence="3" id="KW-0238">DNA-binding</keyword>
<feature type="domain" description="Type I restriction modification DNA specificity" evidence="4">
    <location>
        <begin position="16"/>
        <end position="192"/>
    </location>
</feature>
<dbReference type="SUPFAM" id="SSF116734">
    <property type="entry name" value="DNA methylase specificity domain"/>
    <property type="match status" value="2"/>
</dbReference>
<evidence type="ECO:0000256" key="3">
    <source>
        <dbReference type="ARBA" id="ARBA00023125"/>
    </source>
</evidence>
<evidence type="ECO:0000259" key="4">
    <source>
        <dbReference type="Pfam" id="PF01420"/>
    </source>
</evidence>
<name>A0A7Y8UTT5_9PSED</name>
<dbReference type="GO" id="GO:0009307">
    <property type="term" value="P:DNA restriction-modification system"/>
    <property type="evidence" value="ECO:0007669"/>
    <property type="project" value="UniProtKB-KW"/>
</dbReference>
<dbReference type="InterPro" id="IPR044946">
    <property type="entry name" value="Restrct_endonuc_typeI_TRD_sf"/>
</dbReference>
<protein>
    <submittedName>
        <fullName evidence="5">Restriction endonuclease subunit S</fullName>
    </submittedName>
</protein>
<keyword evidence="2" id="KW-0680">Restriction system</keyword>
<dbReference type="CDD" id="cd17524">
    <property type="entry name" value="RMtype1_S_EcoUTORF5051P-TRD2-CR2_like"/>
    <property type="match status" value="1"/>
</dbReference>
<sequence length="412" mass="45410">MELKAGYKQTEVGVIPDDWSTPCLGQLIHSVEYGSSAKSRPNGKIPVLRMGNLRDGGIDWRGLVFTNNDAEIKKYLLRPGDVLFNRTNTIDLVGKTAIYKGERSAIFAGYLIRINENKSLLDSRFLNYVLNAEFSKKYSLRILSVAVGQANINGKKLKTYPVPLPPTLVEQQAIAQALGDTDVLIESLEQLLTKKREIKQGAMQELLNGERRLPGFSGEWEEKRLFELAEMGSGGTPLSSVAVYYDGDIPWVSISDMTKGGKLIKSTERNLSALGLAHSAARIFPAGTVLYAMYASLGECSVAGVPVCTSQAILGIRAKANMLDSEFLYHYLISLKAVVKELGQQGTQSNLNKGMVQNFSLRLPSLAEQKSIVSILSEMDDELNIIETKLQKARHLKQGVMQELLTGRIRLV</sequence>
<dbReference type="Pfam" id="PF01420">
    <property type="entry name" value="Methylase_S"/>
    <property type="match status" value="2"/>
</dbReference>
<organism evidence="5 6">
    <name type="scientific">Pseudomonas allii</name>
    <dbReference type="NCBI Taxonomy" id="2740531"/>
    <lineage>
        <taxon>Bacteria</taxon>
        <taxon>Pseudomonadati</taxon>
        <taxon>Pseudomonadota</taxon>
        <taxon>Gammaproteobacteria</taxon>
        <taxon>Pseudomonadales</taxon>
        <taxon>Pseudomonadaceae</taxon>
        <taxon>Pseudomonas</taxon>
    </lineage>
</organism>
<dbReference type="Gene3D" id="1.10.287.1120">
    <property type="entry name" value="Bipartite methylase S protein"/>
    <property type="match status" value="2"/>
</dbReference>
<dbReference type="Proteomes" id="UP000543908">
    <property type="component" value="Unassembled WGS sequence"/>
</dbReference>
<evidence type="ECO:0000256" key="1">
    <source>
        <dbReference type="ARBA" id="ARBA00010923"/>
    </source>
</evidence>
<evidence type="ECO:0000256" key="2">
    <source>
        <dbReference type="ARBA" id="ARBA00022747"/>
    </source>
</evidence>
<comment type="caution">
    <text evidence="5">The sequence shown here is derived from an EMBL/GenBank/DDBJ whole genome shotgun (WGS) entry which is preliminary data.</text>
</comment>
<dbReference type="InterPro" id="IPR052021">
    <property type="entry name" value="Type-I_RS_S_subunit"/>
</dbReference>
<dbReference type="GO" id="GO:0003677">
    <property type="term" value="F:DNA binding"/>
    <property type="evidence" value="ECO:0007669"/>
    <property type="project" value="UniProtKB-KW"/>
</dbReference>
<dbReference type="InterPro" id="IPR000055">
    <property type="entry name" value="Restrct_endonuc_typeI_TRD"/>
</dbReference>
<dbReference type="PANTHER" id="PTHR30408">
    <property type="entry name" value="TYPE-1 RESTRICTION ENZYME ECOKI SPECIFICITY PROTEIN"/>
    <property type="match status" value="1"/>
</dbReference>
<keyword evidence="5" id="KW-0540">Nuclease</keyword>
<dbReference type="Gene3D" id="3.90.220.20">
    <property type="entry name" value="DNA methylase specificity domains"/>
    <property type="match status" value="2"/>
</dbReference>
<evidence type="ECO:0000313" key="5">
    <source>
        <dbReference type="EMBL" id="NWN61971.1"/>
    </source>
</evidence>
<keyword evidence="5" id="KW-0255">Endonuclease</keyword>
<reference evidence="5 6" key="1">
    <citation type="submission" date="2020-05" db="EMBL/GenBank/DDBJ databases">
        <title>Onion-isolated Pseudomonas sp.</title>
        <authorList>
            <person name="Fujikawa T."/>
            <person name="Sawada H."/>
        </authorList>
    </citation>
    <scope>NUCLEOTIDE SEQUENCE [LARGE SCALE GENOMIC DNA]</scope>
    <source>
        <strain evidence="5 6">MAFF 301512</strain>
    </source>
</reference>
<feature type="domain" description="Type I restriction modification DNA specificity" evidence="4">
    <location>
        <begin position="219"/>
        <end position="391"/>
    </location>
</feature>
<dbReference type="CDD" id="cd17275">
    <property type="entry name" value="RMtype1_S_MjaORF132P-TRD1-CR1_like"/>
    <property type="match status" value="1"/>
</dbReference>
<dbReference type="AlphaFoldDB" id="A0A7Y8UTT5"/>
<proteinExistence type="inferred from homology"/>
<accession>A0A7Y8UTT5</accession>
<dbReference type="EMBL" id="JABUHS010000100">
    <property type="protein sequence ID" value="NWN61971.1"/>
    <property type="molecule type" value="Genomic_DNA"/>
</dbReference>